<organism evidence="1 2">
    <name type="scientific">Bifidobacterium saguini DSM 23967</name>
    <dbReference type="NCBI Taxonomy" id="1437607"/>
    <lineage>
        <taxon>Bacteria</taxon>
        <taxon>Bacillati</taxon>
        <taxon>Actinomycetota</taxon>
        <taxon>Actinomycetes</taxon>
        <taxon>Bifidobacteriales</taxon>
        <taxon>Bifidobacteriaceae</taxon>
        <taxon>Bifidobacterium</taxon>
    </lineage>
</organism>
<dbReference type="RefSeq" id="WP_051917574.1">
    <property type="nucleotide sequence ID" value="NZ_JDUT01000018.1"/>
</dbReference>
<keyword evidence="1" id="KW-0378">Hydrolase</keyword>
<sequence>MSGYIKEMFGLPVEGSDEETQRAWASRICPFLGSVCTKRRHDGTAAGVCSVRQSGDPTPVICCPIRLYADNYHLLIEVASDAFDKSEDELCLVAGGPEAIDMARSVTDRTVVAVFGHGWGHELPLPVPSNIRSTVSIDWIMVELDSSGQVSQFCAAEVQTIDTTGSHANAARELMDTGNVIRDTVGLNWANVRKRIFTQIVYKGQVLERERHCSKGLYYIIPAPVFRDNFDSLGGEDMLPSYPKRPGTITFFVYDYDPDITFETGRVRPLRHISSYTTGIHSLQQAFSNYMPAQGDLYFHAIQRGLGIE</sequence>
<keyword evidence="1" id="KW-0540">Nuclease</keyword>
<name>A0A087D5Q9_9BIFI</name>
<evidence type="ECO:0000313" key="1">
    <source>
        <dbReference type="EMBL" id="KFI90859.1"/>
    </source>
</evidence>
<accession>A0A087D5Q9</accession>
<keyword evidence="1" id="KW-0255">Endonuclease</keyword>
<gene>
    <name evidence="1" type="ORF">BISA_2231</name>
</gene>
<dbReference type="GO" id="GO:0004519">
    <property type="term" value="F:endonuclease activity"/>
    <property type="evidence" value="ECO:0007669"/>
    <property type="project" value="UniProtKB-KW"/>
</dbReference>
<dbReference type="STRING" id="1437607.BISA_2231"/>
<proteinExistence type="predicted"/>
<dbReference type="EMBL" id="JGZN01000020">
    <property type="protein sequence ID" value="KFI90859.1"/>
    <property type="molecule type" value="Genomic_DNA"/>
</dbReference>
<evidence type="ECO:0000313" key="2">
    <source>
        <dbReference type="Proteomes" id="UP000029066"/>
    </source>
</evidence>
<reference evidence="1 2" key="1">
    <citation type="submission" date="2014-03" db="EMBL/GenBank/DDBJ databases">
        <title>Genomics of Bifidobacteria.</title>
        <authorList>
            <person name="Ventura M."/>
            <person name="Milani C."/>
            <person name="Lugli G.A."/>
        </authorList>
    </citation>
    <scope>NUCLEOTIDE SEQUENCE [LARGE SCALE GENOMIC DNA]</scope>
    <source>
        <strain evidence="1 2">DSM 23967</strain>
    </source>
</reference>
<dbReference type="OrthoDB" id="2986899at2"/>
<dbReference type="Proteomes" id="UP000029066">
    <property type="component" value="Unassembled WGS sequence"/>
</dbReference>
<comment type="caution">
    <text evidence="1">The sequence shown here is derived from an EMBL/GenBank/DDBJ whole genome shotgun (WGS) entry which is preliminary data.</text>
</comment>
<protein>
    <submittedName>
        <fullName evidence="1">NotI-like restriction endonuclease</fullName>
    </submittedName>
</protein>
<dbReference type="AlphaFoldDB" id="A0A087D5Q9"/>